<dbReference type="InterPro" id="IPR023296">
    <property type="entry name" value="Glyco_hydro_beta-prop_sf"/>
</dbReference>
<dbReference type="EMBL" id="CM001487">
    <property type="protein sequence ID" value="EIM58385.1"/>
    <property type="molecule type" value="Genomic_DNA"/>
</dbReference>
<dbReference type="HOGENOM" id="CLU_2408865_0_0_9"/>
<dbReference type="eggNOG" id="COG3507">
    <property type="taxonomic scope" value="Bacteria"/>
</dbReference>
<evidence type="ECO:0000256" key="1">
    <source>
        <dbReference type="SAM" id="SignalP"/>
    </source>
</evidence>
<dbReference type="AlphaFoldDB" id="I5AX62"/>
<keyword evidence="1" id="KW-0732">Signal</keyword>
<reference evidence="2 3" key="2">
    <citation type="submission" date="2012-02" db="EMBL/GenBank/DDBJ databases">
        <title>Improved High-Quality Draft sequence of Eubacterium cellulosolvens 6.</title>
        <authorList>
            <consortium name="US DOE Joint Genome Institute"/>
            <person name="Lucas S."/>
            <person name="Han J."/>
            <person name="Lapidus A."/>
            <person name="Cheng J.-F."/>
            <person name="Goodwin L."/>
            <person name="Pitluck S."/>
            <person name="Peters L."/>
            <person name="Mikhailova N."/>
            <person name="Gu W."/>
            <person name="Detter J.C."/>
            <person name="Han C."/>
            <person name="Tapia R."/>
            <person name="Land M."/>
            <person name="Hauser L."/>
            <person name="Kyrpides N."/>
            <person name="Ivanova N."/>
            <person name="Pagani I."/>
            <person name="Johnson E."/>
            <person name="Mukhopadhyay B."/>
            <person name="Anderson I."/>
            <person name="Woyke T."/>
        </authorList>
    </citation>
    <scope>NUCLEOTIDE SEQUENCE [LARGE SCALE GENOMIC DNA]</scope>
    <source>
        <strain evidence="2 3">6</strain>
    </source>
</reference>
<gene>
    <name evidence="2" type="ORF">EubceDRAFT1_2678</name>
</gene>
<protein>
    <submittedName>
        <fullName evidence="2">Uncharacterized protein</fullName>
    </submittedName>
</protein>
<feature type="chain" id="PRO_5003699402" evidence="1">
    <location>
        <begin position="28"/>
        <end position="92"/>
    </location>
</feature>
<dbReference type="Proteomes" id="UP000005753">
    <property type="component" value="Chromosome"/>
</dbReference>
<dbReference type="SUPFAM" id="SSF75005">
    <property type="entry name" value="Arabinanase/levansucrase/invertase"/>
    <property type="match status" value="1"/>
</dbReference>
<proteinExistence type="predicted"/>
<feature type="signal peptide" evidence="1">
    <location>
        <begin position="1"/>
        <end position="27"/>
    </location>
</feature>
<name>I5AX62_EUBC6</name>
<sequence length="92" mass="9987">MGQYESIRRKACALALGLTMGLGIAAAAPTDVRADNPIVQTIYSTDPAPLVVGDEVYVFTGHDEDGASYYDMRDWHCYSTKDMARILNSAPS</sequence>
<organism evidence="2 3">
    <name type="scientific">Eubacterium cellulosolvens (strain ATCC 43171 / JCM 9499 / 6)</name>
    <name type="common">Cillobacterium cellulosolvens</name>
    <dbReference type="NCBI Taxonomy" id="633697"/>
    <lineage>
        <taxon>Bacteria</taxon>
        <taxon>Bacillati</taxon>
        <taxon>Bacillota</taxon>
        <taxon>Clostridia</taxon>
        <taxon>Eubacteriales</taxon>
        <taxon>Eubacteriaceae</taxon>
        <taxon>Eubacterium</taxon>
    </lineage>
</organism>
<keyword evidence="3" id="KW-1185">Reference proteome</keyword>
<reference evidence="2 3" key="1">
    <citation type="submission" date="2010-08" db="EMBL/GenBank/DDBJ databases">
        <authorList>
            <consortium name="US DOE Joint Genome Institute (JGI-PGF)"/>
            <person name="Lucas S."/>
            <person name="Copeland A."/>
            <person name="Lapidus A."/>
            <person name="Cheng J.-F."/>
            <person name="Bruce D."/>
            <person name="Goodwin L."/>
            <person name="Pitluck S."/>
            <person name="Land M.L."/>
            <person name="Hauser L."/>
            <person name="Chang Y.-J."/>
            <person name="Anderson I.J."/>
            <person name="Johnson E."/>
            <person name="Mulhopadhyay B."/>
            <person name="Kyrpides N."/>
            <person name="Woyke T.J."/>
        </authorList>
    </citation>
    <scope>NUCLEOTIDE SEQUENCE [LARGE SCALE GENOMIC DNA]</scope>
    <source>
        <strain evidence="2 3">6</strain>
    </source>
</reference>
<evidence type="ECO:0000313" key="3">
    <source>
        <dbReference type="Proteomes" id="UP000005753"/>
    </source>
</evidence>
<evidence type="ECO:0000313" key="2">
    <source>
        <dbReference type="EMBL" id="EIM58385.1"/>
    </source>
</evidence>
<dbReference type="STRING" id="633697.EubceDRAFT1_2678"/>
<accession>I5AX62</accession>
<dbReference type="Gene3D" id="2.115.10.20">
    <property type="entry name" value="Glycosyl hydrolase domain, family 43"/>
    <property type="match status" value="1"/>
</dbReference>
<dbReference type="OrthoDB" id="9801455at2"/>